<gene>
    <name evidence="1" type="ORF">HannXRQ_Chr09g0269931</name>
</gene>
<sequence length="96" mass="10886">MGYPFYTLHDLIIQLPHKLHRAHTSSNSVSLCFPPTHHRTGSRRLCNSAVVRSCHATVARTIKSLSVNHLRLRHCSGICRTLVFWSEELTLKIPAT</sequence>
<dbReference type="Proteomes" id="UP000215914">
    <property type="component" value="Chromosome 9"/>
</dbReference>
<organism evidence="1 2">
    <name type="scientific">Helianthus annuus</name>
    <name type="common">Common sunflower</name>
    <dbReference type="NCBI Taxonomy" id="4232"/>
    <lineage>
        <taxon>Eukaryota</taxon>
        <taxon>Viridiplantae</taxon>
        <taxon>Streptophyta</taxon>
        <taxon>Embryophyta</taxon>
        <taxon>Tracheophyta</taxon>
        <taxon>Spermatophyta</taxon>
        <taxon>Magnoliopsida</taxon>
        <taxon>eudicotyledons</taxon>
        <taxon>Gunneridae</taxon>
        <taxon>Pentapetalae</taxon>
        <taxon>asterids</taxon>
        <taxon>campanulids</taxon>
        <taxon>Asterales</taxon>
        <taxon>Asteraceae</taxon>
        <taxon>Asteroideae</taxon>
        <taxon>Heliantheae alliance</taxon>
        <taxon>Heliantheae</taxon>
        <taxon>Helianthus</taxon>
    </lineage>
</organism>
<evidence type="ECO:0000313" key="2">
    <source>
        <dbReference type="Proteomes" id="UP000215914"/>
    </source>
</evidence>
<accession>A0A251TZZ0</accession>
<dbReference type="EMBL" id="CM007898">
    <property type="protein sequence ID" value="OTG16303.1"/>
    <property type="molecule type" value="Genomic_DNA"/>
</dbReference>
<keyword evidence="2" id="KW-1185">Reference proteome</keyword>
<dbReference type="AlphaFoldDB" id="A0A251TZZ0"/>
<name>A0A251TZZ0_HELAN</name>
<dbReference type="InParanoid" id="A0A251TZZ0"/>
<evidence type="ECO:0000313" key="1">
    <source>
        <dbReference type="EMBL" id="OTG16303.1"/>
    </source>
</evidence>
<protein>
    <submittedName>
        <fullName evidence="1">Uncharacterized protein</fullName>
    </submittedName>
</protein>
<reference evidence="2" key="1">
    <citation type="journal article" date="2017" name="Nature">
        <title>The sunflower genome provides insights into oil metabolism, flowering and Asterid evolution.</title>
        <authorList>
            <person name="Badouin H."/>
            <person name="Gouzy J."/>
            <person name="Grassa C.J."/>
            <person name="Murat F."/>
            <person name="Staton S.E."/>
            <person name="Cottret L."/>
            <person name="Lelandais-Briere C."/>
            <person name="Owens G.L."/>
            <person name="Carrere S."/>
            <person name="Mayjonade B."/>
            <person name="Legrand L."/>
            <person name="Gill N."/>
            <person name="Kane N.C."/>
            <person name="Bowers J.E."/>
            <person name="Hubner S."/>
            <person name="Bellec A."/>
            <person name="Berard A."/>
            <person name="Berges H."/>
            <person name="Blanchet N."/>
            <person name="Boniface M.C."/>
            <person name="Brunel D."/>
            <person name="Catrice O."/>
            <person name="Chaidir N."/>
            <person name="Claudel C."/>
            <person name="Donnadieu C."/>
            <person name="Faraut T."/>
            <person name="Fievet G."/>
            <person name="Helmstetter N."/>
            <person name="King M."/>
            <person name="Knapp S.J."/>
            <person name="Lai Z."/>
            <person name="Le Paslier M.C."/>
            <person name="Lippi Y."/>
            <person name="Lorenzon L."/>
            <person name="Mandel J.R."/>
            <person name="Marage G."/>
            <person name="Marchand G."/>
            <person name="Marquand E."/>
            <person name="Bret-Mestries E."/>
            <person name="Morien E."/>
            <person name="Nambeesan S."/>
            <person name="Nguyen T."/>
            <person name="Pegot-Espagnet P."/>
            <person name="Pouilly N."/>
            <person name="Raftis F."/>
            <person name="Sallet E."/>
            <person name="Schiex T."/>
            <person name="Thomas J."/>
            <person name="Vandecasteele C."/>
            <person name="Vares D."/>
            <person name="Vear F."/>
            <person name="Vautrin S."/>
            <person name="Crespi M."/>
            <person name="Mangin B."/>
            <person name="Burke J.M."/>
            <person name="Salse J."/>
            <person name="Munos S."/>
            <person name="Vincourt P."/>
            <person name="Rieseberg L.H."/>
            <person name="Langlade N.B."/>
        </authorList>
    </citation>
    <scope>NUCLEOTIDE SEQUENCE [LARGE SCALE GENOMIC DNA]</scope>
    <source>
        <strain evidence="2">cv. SF193</strain>
    </source>
</reference>
<proteinExistence type="predicted"/>